<keyword evidence="3" id="KW-1185">Reference proteome</keyword>
<dbReference type="WBParaSite" id="EVEC_0000577101-mRNA-1">
    <property type="protein sequence ID" value="EVEC_0000577101-mRNA-1"/>
    <property type="gene ID" value="EVEC_0000577101"/>
</dbReference>
<proteinExistence type="predicted"/>
<sequence length="71" mass="7692">MIRSEVPKPGSKKEGKAGPTQLRGSGLCSTNAITEKVGLAGFDLKNHQPRPDKGRLYNRARNDWGTGLSLE</sequence>
<feature type="region of interest" description="Disordered" evidence="1">
    <location>
        <begin position="43"/>
        <end position="71"/>
    </location>
</feature>
<feature type="compositionally biased region" description="Basic and acidic residues" evidence="1">
    <location>
        <begin position="44"/>
        <end position="55"/>
    </location>
</feature>
<evidence type="ECO:0000256" key="1">
    <source>
        <dbReference type="SAM" id="MobiDB-lite"/>
    </source>
</evidence>
<organism evidence="4">
    <name type="scientific">Enterobius vermicularis</name>
    <name type="common">Human pinworm</name>
    <dbReference type="NCBI Taxonomy" id="51028"/>
    <lineage>
        <taxon>Eukaryota</taxon>
        <taxon>Metazoa</taxon>
        <taxon>Ecdysozoa</taxon>
        <taxon>Nematoda</taxon>
        <taxon>Chromadorea</taxon>
        <taxon>Rhabditida</taxon>
        <taxon>Spirurina</taxon>
        <taxon>Oxyuridomorpha</taxon>
        <taxon>Oxyuroidea</taxon>
        <taxon>Oxyuridae</taxon>
        <taxon>Enterobius</taxon>
    </lineage>
</organism>
<dbReference type="Proteomes" id="UP000274131">
    <property type="component" value="Unassembled WGS sequence"/>
</dbReference>
<reference evidence="4" key="1">
    <citation type="submission" date="2017-02" db="UniProtKB">
        <authorList>
            <consortium name="WormBaseParasite"/>
        </authorList>
    </citation>
    <scope>IDENTIFICATION</scope>
</reference>
<evidence type="ECO:0000313" key="2">
    <source>
        <dbReference type="EMBL" id="VDD90631.1"/>
    </source>
</evidence>
<reference evidence="2 3" key="2">
    <citation type="submission" date="2018-10" db="EMBL/GenBank/DDBJ databases">
        <authorList>
            <consortium name="Pathogen Informatics"/>
        </authorList>
    </citation>
    <scope>NUCLEOTIDE SEQUENCE [LARGE SCALE GENOMIC DNA]</scope>
</reference>
<dbReference type="EMBL" id="UXUI01008147">
    <property type="protein sequence ID" value="VDD90631.1"/>
    <property type="molecule type" value="Genomic_DNA"/>
</dbReference>
<protein>
    <submittedName>
        <fullName evidence="2 4">Uncharacterized protein</fullName>
    </submittedName>
</protein>
<dbReference type="AlphaFoldDB" id="A0A0N4V693"/>
<gene>
    <name evidence="2" type="ORF">EVEC_LOCUS5382</name>
</gene>
<accession>A0A0N4V693</accession>
<feature type="region of interest" description="Disordered" evidence="1">
    <location>
        <begin position="1"/>
        <end position="27"/>
    </location>
</feature>
<name>A0A0N4V693_ENTVE</name>
<evidence type="ECO:0000313" key="4">
    <source>
        <dbReference type="WBParaSite" id="EVEC_0000577101-mRNA-1"/>
    </source>
</evidence>
<evidence type="ECO:0000313" key="3">
    <source>
        <dbReference type="Proteomes" id="UP000274131"/>
    </source>
</evidence>